<dbReference type="InterPro" id="IPR050061">
    <property type="entry name" value="MurCDEF_pg_biosynth"/>
</dbReference>
<evidence type="ECO:0000313" key="13">
    <source>
        <dbReference type="Proteomes" id="UP001059824"/>
    </source>
</evidence>
<dbReference type="PANTHER" id="PTHR43445:SF3">
    <property type="entry name" value="UDP-N-ACETYLMURAMATE--L-ALANINE LIGASE"/>
    <property type="match status" value="1"/>
</dbReference>
<keyword evidence="2" id="KW-0132">Cell division</keyword>
<feature type="domain" description="Mur ligase C-terminal" evidence="10">
    <location>
        <begin position="282"/>
        <end position="406"/>
    </location>
</feature>
<evidence type="ECO:0000259" key="10">
    <source>
        <dbReference type="Pfam" id="PF02875"/>
    </source>
</evidence>
<evidence type="ECO:0000256" key="8">
    <source>
        <dbReference type="ARBA" id="ARBA00023316"/>
    </source>
</evidence>
<keyword evidence="8" id="KW-0961">Cell wall biogenesis/degradation</keyword>
<proteinExistence type="predicted"/>
<dbReference type="Pfam" id="PF01225">
    <property type="entry name" value="Mur_ligase"/>
    <property type="match status" value="1"/>
</dbReference>
<evidence type="ECO:0000259" key="11">
    <source>
        <dbReference type="Pfam" id="PF08245"/>
    </source>
</evidence>
<keyword evidence="1" id="KW-0436">Ligase</keyword>
<dbReference type="Gene3D" id="3.40.50.720">
    <property type="entry name" value="NAD(P)-binding Rossmann-like Domain"/>
    <property type="match status" value="1"/>
</dbReference>
<dbReference type="SUPFAM" id="SSF51984">
    <property type="entry name" value="MurCD N-terminal domain"/>
    <property type="match status" value="1"/>
</dbReference>
<dbReference type="GO" id="GO:0071555">
    <property type="term" value="P:cell wall organization"/>
    <property type="evidence" value="ECO:0007669"/>
    <property type="project" value="UniProtKB-KW"/>
</dbReference>
<dbReference type="EMBL" id="CP045921">
    <property type="protein sequence ID" value="QHN43240.1"/>
    <property type="molecule type" value="Genomic_DNA"/>
</dbReference>
<keyword evidence="6" id="KW-0573">Peptidoglycan synthesis</keyword>
<dbReference type="InterPro" id="IPR013221">
    <property type="entry name" value="Mur_ligase_cen"/>
</dbReference>
<dbReference type="GO" id="GO:0008360">
    <property type="term" value="P:regulation of cell shape"/>
    <property type="evidence" value="ECO:0007669"/>
    <property type="project" value="UniProtKB-KW"/>
</dbReference>
<dbReference type="GO" id="GO:0009252">
    <property type="term" value="P:peptidoglycan biosynthetic process"/>
    <property type="evidence" value="ECO:0007669"/>
    <property type="project" value="UniProtKB-KW"/>
</dbReference>
<evidence type="ECO:0000256" key="7">
    <source>
        <dbReference type="ARBA" id="ARBA00023306"/>
    </source>
</evidence>
<gene>
    <name evidence="12" type="ORF">GII36_05335</name>
</gene>
<dbReference type="GO" id="GO:0051301">
    <property type="term" value="P:cell division"/>
    <property type="evidence" value="ECO:0007669"/>
    <property type="project" value="UniProtKB-KW"/>
</dbReference>
<dbReference type="GO" id="GO:0016881">
    <property type="term" value="F:acid-amino acid ligase activity"/>
    <property type="evidence" value="ECO:0007669"/>
    <property type="project" value="InterPro"/>
</dbReference>
<reference evidence="12" key="1">
    <citation type="journal article" date="2021" name="Nat. Microbiol.">
        <title>Cocultivation of an ultrasmall environmental parasitic bacterium with lytic ability against bacteria associated with wastewater foams.</title>
        <authorList>
            <person name="Batinovic S."/>
            <person name="Rose J.J.A."/>
            <person name="Ratcliffe J."/>
            <person name="Seviour R.J."/>
            <person name="Petrovski S."/>
        </authorList>
    </citation>
    <scope>NUCLEOTIDE SEQUENCE</scope>
    <source>
        <strain evidence="12">JR1</strain>
    </source>
</reference>
<keyword evidence="13" id="KW-1185">Reference proteome</keyword>
<evidence type="ECO:0008006" key="14">
    <source>
        <dbReference type="Google" id="ProtNLM"/>
    </source>
</evidence>
<keyword evidence="7" id="KW-0131">Cell cycle</keyword>
<dbReference type="Pfam" id="PF08245">
    <property type="entry name" value="Mur_ligase_M"/>
    <property type="match status" value="1"/>
</dbReference>
<feature type="domain" description="Mur ligase central" evidence="11">
    <location>
        <begin position="114"/>
        <end position="220"/>
    </location>
</feature>
<dbReference type="Pfam" id="PF02875">
    <property type="entry name" value="Mur_ligase_C"/>
    <property type="match status" value="1"/>
</dbReference>
<sequence>MHIYFSGIGGVGLGPLAQMALDAGHKVVGSDMAAGLTTDELGALGIQVRVGKQDGTFLRHTHEATPIDLFVYTAALPVDHPELIAARELGIRSVKRDGLLRQLIQDSDQKLIAVAGTHGKTTTTGMLVWVFRELGIPVSYSVGSQLSFGPSGHFDPSAQYFIYECDEFDRNFLQFHPAISVIVSVDYDHPDTYPTETEYKSAFRQFIRQSKASILWQTDADYIDTRDPVAWCLQKDEVLPIKLAGEHNRRNATLVMKAFERMGVGENKELRDVINHFPGTIRRFERLADNLYSDYGHHPTEIAATLQMARELCDHVVLIYQPHQNIRQHEIHDQYVDEIFKDADDIYWLPTYLSREDPALEILTPKQLTAQLAPTKLHLAEFDETLWSEITRHRNAGHLVLCMGAGSIDGWVRAKLES</sequence>
<dbReference type="SUPFAM" id="SSF53244">
    <property type="entry name" value="MurD-like peptide ligases, peptide-binding domain"/>
    <property type="match status" value="1"/>
</dbReference>
<dbReference type="GO" id="GO:0005524">
    <property type="term" value="F:ATP binding"/>
    <property type="evidence" value="ECO:0007669"/>
    <property type="project" value="UniProtKB-KW"/>
</dbReference>
<name>A0A857MRJ1_9BACT</name>
<dbReference type="AlphaFoldDB" id="A0A857MRJ1"/>
<evidence type="ECO:0000259" key="9">
    <source>
        <dbReference type="Pfam" id="PF01225"/>
    </source>
</evidence>
<evidence type="ECO:0000256" key="3">
    <source>
        <dbReference type="ARBA" id="ARBA00022741"/>
    </source>
</evidence>
<keyword evidence="5" id="KW-0133">Cell shape</keyword>
<keyword evidence="3" id="KW-0547">Nucleotide-binding</keyword>
<dbReference type="InterPro" id="IPR000713">
    <property type="entry name" value="Mur_ligase_N"/>
</dbReference>
<protein>
    <recommendedName>
        <fullName evidence="14">UDP-N-acetylmuramate--L-alanine ligase</fullName>
    </recommendedName>
</protein>
<evidence type="ECO:0000256" key="5">
    <source>
        <dbReference type="ARBA" id="ARBA00022960"/>
    </source>
</evidence>
<feature type="domain" description="Mur ligase N-terminal catalytic" evidence="9">
    <location>
        <begin position="2"/>
        <end position="105"/>
    </location>
</feature>
<accession>A0A857MRJ1</accession>
<organism evidence="12 13">
    <name type="scientific">Candidatus Mycosynbacter amalyticus</name>
    <dbReference type="NCBI Taxonomy" id="2665156"/>
    <lineage>
        <taxon>Bacteria</taxon>
        <taxon>Candidatus Saccharimonadota</taxon>
        <taxon>Candidatus Saccharimonadota incertae sedis</taxon>
        <taxon>Candidatus Mycosynbacter</taxon>
    </lineage>
</organism>
<dbReference type="SUPFAM" id="SSF53623">
    <property type="entry name" value="MurD-like peptide ligases, catalytic domain"/>
    <property type="match status" value="1"/>
</dbReference>
<evidence type="ECO:0000256" key="6">
    <source>
        <dbReference type="ARBA" id="ARBA00022984"/>
    </source>
</evidence>
<keyword evidence="4" id="KW-0067">ATP-binding</keyword>
<evidence type="ECO:0000256" key="1">
    <source>
        <dbReference type="ARBA" id="ARBA00022598"/>
    </source>
</evidence>
<dbReference type="RefSeq" id="WP_260763225.1">
    <property type="nucleotide sequence ID" value="NZ_CP045921.1"/>
</dbReference>
<dbReference type="InterPro" id="IPR036565">
    <property type="entry name" value="Mur-like_cat_sf"/>
</dbReference>
<dbReference type="PANTHER" id="PTHR43445">
    <property type="entry name" value="UDP-N-ACETYLMURAMATE--L-ALANINE LIGASE-RELATED"/>
    <property type="match status" value="1"/>
</dbReference>
<evidence type="ECO:0000313" key="12">
    <source>
        <dbReference type="EMBL" id="QHN43240.1"/>
    </source>
</evidence>
<dbReference type="Gene3D" id="3.90.190.20">
    <property type="entry name" value="Mur ligase, C-terminal domain"/>
    <property type="match status" value="1"/>
</dbReference>
<dbReference type="Gene3D" id="3.40.1190.10">
    <property type="entry name" value="Mur-like, catalytic domain"/>
    <property type="match status" value="1"/>
</dbReference>
<dbReference type="Proteomes" id="UP001059824">
    <property type="component" value="Chromosome"/>
</dbReference>
<dbReference type="InterPro" id="IPR004101">
    <property type="entry name" value="Mur_ligase_C"/>
</dbReference>
<evidence type="ECO:0000256" key="4">
    <source>
        <dbReference type="ARBA" id="ARBA00022840"/>
    </source>
</evidence>
<evidence type="ECO:0000256" key="2">
    <source>
        <dbReference type="ARBA" id="ARBA00022618"/>
    </source>
</evidence>
<dbReference type="KEGG" id="mama:GII36_05335"/>
<dbReference type="InterPro" id="IPR036615">
    <property type="entry name" value="Mur_ligase_C_dom_sf"/>
</dbReference>